<comment type="caution">
    <text evidence="3">The sequence shown here is derived from an EMBL/GenBank/DDBJ whole genome shotgun (WGS) entry which is preliminary data.</text>
</comment>
<keyword evidence="1" id="KW-0175">Coiled coil</keyword>
<gene>
    <name evidence="3" type="ORF">CKM354_001251900</name>
</gene>
<feature type="region of interest" description="Disordered" evidence="2">
    <location>
        <begin position="328"/>
        <end position="392"/>
    </location>
</feature>
<evidence type="ECO:0000256" key="1">
    <source>
        <dbReference type="SAM" id="Coils"/>
    </source>
</evidence>
<dbReference type="Proteomes" id="UP000825890">
    <property type="component" value="Unassembled WGS sequence"/>
</dbReference>
<name>A0A9P3FM78_9PEZI</name>
<dbReference type="GeneID" id="68298094"/>
<accession>A0A9P3FM78</accession>
<sequence>MPELVTRLMVPEQASCKAEPAAPDCDGDAWRVPMTVPYESTTTTENQMASTSQHGSNSKQSRFGFFQNSLVFHARPKNGAILSATAAYARDAAQRSSEETLISLISDSSRISEQQAARATSLEYRKSCTTRRRRQLSPSSVYSRSTSAAFENTFGGRVGGATQRHSRHDNQSYANQYIQLVGSEIERHGSEIHVRAGDGAVAALLPSTPAPARAMPAIEPRSLRKRQSRRSTKFKAESGVDLDYNTGSSDVALSPSISATDEDAIALLEIRLNRLREENFQAFASGSSMAAGDMTQRLQSLTEAAERLRDLKLVTGMAVREFEDRPSHAADLGERSNLPTVSRLLRRGDRSGKTATSAKADNAVEESADSSVSKTQADEFATERKHGMSRIPVSTQVTTKSVTIVPATTAGVSSDIAPLVPKRNPRRLLRNNDAVELDR</sequence>
<feature type="coiled-coil region" evidence="1">
    <location>
        <begin position="258"/>
        <end position="311"/>
    </location>
</feature>
<proteinExistence type="predicted"/>
<evidence type="ECO:0000313" key="4">
    <source>
        <dbReference type="Proteomes" id="UP000825890"/>
    </source>
</evidence>
<dbReference type="EMBL" id="BOLY01000009">
    <property type="protein sequence ID" value="GIZ49489.1"/>
    <property type="molecule type" value="Genomic_DNA"/>
</dbReference>
<organism evidence="3 4">
    <name type="scientific">Cercospora kikuchii</name>
    <dbReference type="NCBI Taxonomy" id="84275"/>
    <lineage>
        <taxon>Eukaryota</taxon>
        <taxon>Fungi</taxon>
        <taxon>Dikarya</taxon>
        <taxon>Ascomycota</taxon>
        <taxon>Pezizomycotina</taxon>
        <taxon>Dothideomycetes</taxon>
        <taxon>Dothideomycetidae</taxon>
        <taxon>Mycosphaerellales</taxon>
        <taxon>Mycosphaerellaceae</taxon>
        <taxon>Cercospora</taxon>
    </lineage>
</organism>
<reference evidence="3 4" key="1">
    <citation type="submission" date="2021-01" db="EMBL/GenBank/DDBJ databases">
        <title>Cercospora kikuchii MAFF 305040 whole genome shotgun sequence.</title>
        <authorList>
            <person name="Kashiwa T."/>
            <person name="Suzuki T."/>
        </authorList>
    </citation>
    <scope>NUCLEOTIDE SEQUENCE [LARGE SCALE GENOMIC DNA]</scope>
    <source>
        <strain evidence="3 4">MAFF 305040</strain>
    </source>
</reference>
<evidence type="ECO:0000313" key="3">
    <source>
        <dbReference type="EMBL" id="GIZ49489.1"/>
    </source>
</evidence>
<dbReference type="AlphaFoldDB" id="A0A9P3FM78"/>
<protein>
    <submittedName>
        <fullName evidence="3">Uncharacterized protein</fullName>
    </submittedName>
</protein>
<evidence type="ECO:0000256" key="2">
    <source>
        <dbReference type="SAM" id="MobiDB-lite"/>
    </source>
</evidence>
<dbReference type="RefSeq" id="XP_044663976.1">
    <property type="nucleotide sequence ID" value="XM_044808041.1"/>
</dbReference>
<dbReference type="OrthoDB" id="3647920at2759"/>
<keyword evidence="4" id="KW-1185">Reference proteome</keyword>